<evidence type="ECO:0000313" key="3">
    <source>
        <dbReference type="Proteomes" id="UP000789831"/>
    </source>
</evidence>
<evidence type="ECO:0000259" key="1">
    <source>
        <dbReference type="Pfam" id="PF03184"/>
    </source>
</evidence>
<sequence>MCQRKEANPSLTIDELSEEYDYESKTMANRSVKFIQLEDALSIWTCQENLGAKYEANKKAWMTSEIFGHWIKSLNTINHLKCKKILVLVDNATSHIVNEELEHLYLQSVLEAMDIGEQIPHLNVKEAIGFTSEAWRNRKTKIVPLIELNWPSLDVQQHENTRIEIDIEQLISNISINSMQ</sequence>
<dbReference type="InterPro" id="IPR004875">
    <property type="entry name" value="DDE_SF_endonuclease_dom"/>
</dbReference>
<dbReference type="GO" id="GO:0003676">
    <property type="term" value="F:nucleic acid binding"/>
    <property type="evidence" value="ECO:0007669"/>
    <property type="project" value="InterPro"/>
</dbReference>
<comment type="caution">
    <text evidence="2">The sequence shown here is derived from an EMBL/GenBank/DDBJ whole genome shotgun (WGS) entry which is preliminary data.</text>
</comment>
<dbReference type="AlphaFoldDB" id="A0A9N9DMX9"/>
<reference evidence="2" key="1">
    <citation type="submission" date="2021-06" db="EMBL/GenBank/DDBJ databases">
        <authorList>
            <person name="Kallberg Y."/>
            <person name="Tangrot J."/>
            <person name="Rosling A."/>
        </authorList>
    </citation>
    <scope>NUCLEOTIDE SEQUENCE</scope>
    <source>
        <strain evidence="2">MT106</strain>
    </source>
</reference>
<dbReference type="OrthoDB" id="162969at2759"/>
<proteinExistence type="predicted"/>
<evidence type="ECO:0000313" key="2">
    <source>
        <dbReference type="EMBL" id="CAG8642357.1"/>
    </source>
</evidence>
<name>A0A9N9DMX9_9GLOM</name>
<accession>A0A9N9DMX9</accession>
<keyword evidence="3" id="KW-1185">Reference proteome</keyword>
<dbReference type="Pfam" id="PF03184">
    <property type="entry name" value="DDE_1"/>
    <property type="match status" value="1"/>
</dbReference>
<feature type="domain" description="DDE-1" evidence="1">
    <location>
        <begin position="46"/>
        <end position="101"/>
    </location>
</feature>
<dbReference type="Proteomes" id="UP000789831">
    <property type="component" value="Unassembled WGS sequence"/>
</dbReference>
<gene>
    <name evidence="2" type="ORF">AGERDE_LOCUS11034</name>
</gene>
<dbReference type="EMBL" id="CAJVPL010004055">
    <property type="protein sequence ID" value="CAG8642357.1"/>
    <property type="molecule type" value="Genomic_DNA"/>
</dbReference>
<protein>
    <submittedName>
        <fullName evidence="2">8763_t:CDS:1</fullName>
    </submittedName>
</protein>
<organism evidence="2 3">
    <name type="scientific">Ambispora gerdemannii</name>
    <dbReference type="NCBI Taxonomy" id="144530"/>
    <lineage>
        <taxon>Eukaryota</taxon>
        <taxon>Fungi</taxon>
        <taxon>Fungi incertae sedis</taxon>
        <taxon>Mucoromycota</taxon>
        <taxon>Glomeromycotina</taxon>
        <taxon>Glomeromycetes</taxon>
        <taxon>Archaeosporales</taxon>
        <taxon>Ambisporaceae</taxon>
        <taxon>Ambispora</taxon>
    </lineage>
</organism>
<feature type="non-terminal residue" evidence="2">
    <location>
        <position position="180"/>
    </location>
</feature>